<reference evidence="3" key="2">
    <citation type="submission" date="2012-05" db="EMBL/GenBank/DDBJ databases">
        <title>The Genome Annotation of Fusarium oxysporum Cotton.</title>
        <authorList>
            <consortium name="The Broad Institute Genomics Platform"/>
            <person name="Ma L.-J."/>
            <person name="Corby-Kistler H."/>
            <person name="Broz K."/>
            <person name="Gale L.R."/>
            <person name="Jonkers W."/>
            <person name="O'Donnell K."/>
            <person name="Ploetz R."/>
            <person name="Steinberg C."/>
            <person name="Schwartz D.C."/>
            <person name="VanEtten H."/>
            <person name="Zhou S."/>
            <person name="Young S.K."/>
            <person name="Zeng Q."/>
            <person name="Gargeya S."/>
            <person name="Fitzgerald M."/>
            <person name="Abouelleil A."/>
            <person name="Alvarado L."/>
            <person name="Chapman S.B."/>
            <person name="Gainer-Dewar J."/>
            <person name="Goldberg J."/>
            <person name="Griggs A."/>
            <person name="Gujja S."/>
            <person name="Hansen M."/>
            <person name="Howarth C."/>
            <person name="Imamovic A."/>
            <person name="Ireland A."/>
            <person name="Larimer J."/>
            <person name="McCowan C."/>
            <person name="Murphy C."/>
            <person name="Pearson M."/>
            <person name="Poon T.W."/>
            <person name="Priest M."/>
            <person name="Roberts A."/>
            <person name="Saif S."/>
            <person name="Shea T."/>
            <person name="Sykes S."/>
            <person name="Wortman J."/>
            <person name="Nusbaum C."/>
            <person name="Birren B."/>
        </authorList>
    </citation>
    <scope>NUCLEOTIDE SEQUENCE</scope>
    <source>
        <strain evidence="3">25433</strain>
    </source>
</reference>
<dbReference type="AlphaFoldDB" id="X0KQR1"/>
<evidence type="ECO:0000313" key="3">
    <source>
        <dbReference type="EMBL" id="EXM15903.1"/>
    </source>
</evidence>
<feature type="region of interest" description="Disordered" evidence="1">
    <location>
        <begin position="1"/>
        <end position="55"/>
    </location>
</feature>
<name>X0KQR1_FUSOX</name>
<dbReference type="SUPFAM" id="SSF51182">
    <property type="entry name" value="RmlC-like cupins"/>
    <property type="match status" value="1"/>
</dbReference>
<evidence type="ECO:0000256" key="1">
    <source>
        <dbReference type="SAM" id="MobiDB-lite"/>
    </source>
</evidence>
<dbReference type="InterPro" id="IPR025974">
    <property type="entry name" value="Mif2/CENP-C_cupin"/>
</dbReference>
<organism evidence="3">
    <name type="scientific">Fusarium oxysporum f. sp. vasinfectum 25433</name>
    <dbReference type="NCBI Taxonomy" id="1089449"/>
    <lineage>
        <taxon>Eukaryota</taxon>
        <taxon>Fungi</taxon>
        <taxon>Dikarya</taxon>
        <taxon>Ascomycota</taxon>
        <taxon>Pezizomycotina</taxon>
        <taxon>Sordariomycetes</taxon>
        <taxon>Hypocreomycetidae</taxon>
        <taxon>Hypocreales</taxon>
        <taxon>Nectriaceae</taxon>
        <taxon>Fusarium</taxon>
        <taxon>Fusarium oxysporum species complex</taxon>
    </lineage>
</organism>
<dbReference type="HOGENOM" id="CLU_953279_0_0_1"/>
<dbReference type="InterPro" id="IPR014710">
    <property type="entry name" value="RmlC-like_jellyroll"/>
</dbReference>
<gene>
    <name evidence="3" type="ORF">FOTG_15754</name>
</gene>
<accession>X0KQR1</accession>
<dbReference type="Proteomes" id="UP000030701">
    <property type="component" value="Unassembled WGS sequence"/>
</dbReference>
<sequence length="292" mass="32398">MSQEQQTHASSNNVYESFRQKSGKEMVQSSHPLPKPRGRRLRSSRQKGQNFSDRRIQRIVKTMVRSNDMITRSGRKSIPPISIWRGDKIVEGKEVVSDTARQGHFVVPTVGEVIRAPDNIAASSKDKARKRRKGGSKDSTQKAKIMQQDEWEMIAGRKSVTCRLQESEEGDDASDGGVSGYYNLDVAFSSGNILGHDYPRNKVHWGQVKVPDFSPFGLMNMPPGTEKSRAHAKTANTIFLVHDGQVTITINKESFTVSTGSAFVVPKDGTALRAWEVQAQLLAALEVDIPGY</sequence>
<feature type="region of interest" description="Disordered" evidence="1">
    <location>
        <begin position="118"/>
        <end position="144"/>
    </location>
</feature>
<dbReference type="InterPro" id="IPR011051">
    <property type="entry name" value="RmlC_Cupin_sf"/>
</dbReference>
<feature type="compositionally biased region" description="Basic residues" evidence="1">
    <location>
        <begin position="34"/>
        <end position="45"/>
    </location>
</feature>
<dbReference type="OrthoDB" id="1939643at2759"/>
<feature type="domain" description="Mif2/CENP-C cupin" evidence="2">
    <location>
        <begin position="217"/>
        <end position="267"/>
    </location>
</feature>
<dbReference type="Gene3D" id="2.60.120.10">
    <property type="entry name" value="Jelly Rolls"/>
    <property type="match status" value="1"/>
</dbReference>
<dbReference type="Pfam" id="PF11699">
    <property type="entry name" value="CENP-C_C"/>
    <property type="match status" value="1"/>
</dbReference>
<feature type="compositionally biased region" description="Polar residues" evidence="1">
    <location>
        <begin position="1"/>
        <end position="15"/>
    </location>
</feature>
<proteinExistence type="predicted"/>
<dbReference type="EMBL" id="JH658008">
    <property type="protein sequence ID" value="EXM15903.1"/>
    <property type="molecule type" value="Genomic_DNA"/>
</dbReference>
<reference evidence="3" key="1">
    <citation type="submission" date="2011-11" db="EMBL/GenBank/DDBJ databases">
        <title>The Genome Sequence of Fusarium oxysporum Cotton.</title>
        <authorList>
            <consortium name="The Broad Institute Genome Sequencing Platform"/>
            <person name="Ma L.-J."/>
            <person name="Gale L.R."/>
            <person name="Schwartz D.C."/>
            <person name="Zhou S."/>
            <person name="Corby-Kistler H."/>
            <person name="Young S.K."/>
            <person name="Zeng Q."/>
            <person name="Gargeya S."/>
            <person name="Fitzgerald M."/>
            <person name="Haas B."/>
            <person name="Abouelleil A."/>
            <person name="Alvarado L."/>
            <person name="Arachchi H.M."/>
            <person name="Berlin A."/>
            <person name="Brown A."/>
            <person name="Chapman S.B."/>
            <person name="Chen Z."/>
            <person name="Dunbar C."/>
            <person name="Freedman E."/>
            <person name="Gearin G."/>
            <person name="Goldberg J."/>
            <person name="Griggs A."/>
            <person name="Gujja S."/>
            <person name="Heiman D."/>
            <person name="Howarth C."/>
            <person name="Larson L."/>
            <person name="Lui A."/>
            <person name="MacDonald P.J.P."/>
            <person name="Montmayeur A."/>
            <person name="Murphy C."/>
            <person name="Neiman D."/>
            <person name="Pearson M."/>
            <person name="Priest M."/>
            <person name="Roberts A."/>
            <person name="Saif S."/>
            <person name="Shea T."/>
            <person name="Shenoy N."/>
            <person name="Sisk P."/>
            <person name="Stolte C."/>
            <person name="Sykes S."/>
            <person name="Wortman J."/>
            <person name="Nusbaum C."/>
            <person name="Birren B."/>
        </authorList>
    </citation>
    <scope>NUCLEOTIDE SEQUENCE [LARGE SCALE GENOMIC DNA]</scope>
    <source>
        <strain evidence="3">25433</strain>
    </source>
</reference>
<evidence type="ECO:0000259" key="2">
    <source>
        <dbReference type="Pfam" id="PF11699"/>
    </source>
</evidence>
<protein>
    <recommendedName>
        <fullName evidence="2">Mif2/CENP-C cupin domain-containing protein</fullName>
    </recommendedName>
</protein>